<dbReference type="Gene3D" id="3.30.565.10">
    <property type="entry name" value="Histidine kinase-like ATPase, C-terminal domain"/>
    <property type="match status" value="1"/>
</dbReference>
<name>A0ABY8B6I4_9BURK</name>
<dbReference type="Pfam" id="PF17152">
    <property type="entry name" value="CHASE8"/>
    <property type="match status" value="1"/>
</dbReference>
<comment type="subcellular location">
    <subcellularLocation>
        <location evidence="2">Membrane</location>
    </subcellularLocation>
</comment>
<dbReference type="InterPro" id="IPR036890">
    <property type="entry name" value="HATPase_C_sf"/>
</dbReference>
<feature type="domain" description="HAMP" evidence="12">
    <location>
        <begin position="178"/>
        <end position="231"/>
    </location>
</feature>
<evidence type="ECO:0000313" key="14">
    <source>
        <dbReference type="Proteomes" id="UP001216510"/>
    </source>
</evidence>
<dbReference type="SUPFAM" id="SSF158472">
    <property type="entry name" value="HAMP domain-like"/>
    <property type="match status" value="1"/>
</dbReference>
<evidence type="ECO:0000259" key="10">
    <source>
        <dbReference type="PROSITE" id="PS50109"/>
    </source>
</evidence>
<evidence type="ECO:0000256" key="5">
    <source>
        <dbReference type="ARBA" id="ARBA00022679"/>
    </source>
</evidence>
<feature type="transmembrane region" description="Helical" evidence="9">
    <location>
        <begin position="12"/>
        <end position="33"/>
    </location>
</feature>
<dbReference type="Pfam" id="PF00512">
    <property type="entry name" value="HisKA"/>
    <property type="match status" value="1"/>
</dbReference>
<keyword evidence="13" id="KW-0547">Nucleotide-binding</keyword>
<dbReference type="SUPFAM" id="SSF52172">
    <property type="entry name" value="CheY-like"/>
    <property type="match status" value="1"/>
</dbReference>
<protein>
    <recommendedName>
        <fullName evidence="3">histidine kinase</fullName>
        <ecNumber evidence="3">2.7.13.3</ecNumber>
    </recommendedName>
</protein>
<dbReference type="InterPro" id="IPR001789">
    <property type="entry name" value="Sig_transdc_resp-reg_receiver"/>
</dbReference>
<feature type="transmembrane region" description="Helical" evidence="9">
    <location>
        <begin position="154"/>
        <end position="173"/>
    </location>
</feature>
<evidence type="ECO:0000256" key="1">
    <source>
        <dbReference type="ARBA" id="ARBA00000085"/>
    </source>
</evidence>
<dbReference type="CDD" id="cd06225">
    <property type="entry name" value="HAMP"/>
    <property type="match status" value="1"/>
</dbReference>
<reference evidence="13 14" key="1">
    <citation type="submission" date="2023-02" db="EMBL/GenBank/DDBJ databases">
        <title>Gemone sequence of Telluria chitinolytica ACM 3522T.</title>
        <authorList>
            <person name="Frediansyah A."/>
            <person name="Miess H."/>
            <person name="Gross H."/>
        </authorList>
    </citation>
    <scope>NUCLEOTIDE SEQUENCE [LARGE SCALE GENOMIC DNA]</scope>
    <source>
        <strain evidence="13 14">ACM 3522</strain>
    </source>
</reference>
<dbReference type="SUPFAM" id="SSF55874">
    <property type="entry name" value="ATPase domain of HSP90 chaperone/DNA topoisomerase II/histidine kinase"/>
    <property type="match status" value="1"/>
</dbReference>
<dbReference type="CDD" id="cd16922">
    <property type="entry name" value="HATPase_EvgS-ArcB-TorS-like"/>
    <property type="match status" value="1"/>
</dbReference>
<keyword evidence="8" id="KW-0175">Coiled coil</keyword>
<evidence type="ECO:0000313" key="13">
    <source>
        <dbReference type="EMBL" id="WEF31405.1"/>
    </source>
</evidence>
<dbReference type="Pfam" id="PF00672">
    <property type="entry name" value="HAMP"/>
    <property type="match status" value="1"/>
</dbReference>
<evidence type="ECO:0000256" key="7">
    <source>
        <dbReference type="PROSITE-ProRule" id="PRU00169"/>
    </source>
</evidence>
<dbReference type="Gene3D" id="6.10.340.10">
    <property type="match status" value="1"/>
</dbReference>
<dbReference type="PROSITE" id="PS50885">
    <property type="entry name" value="HAMP"/>
    <property type="match status" value="1"/>
</dbReference>
<dbReference type="SMART" id="SM00388">
    <property type="entry name" value="HisKA"/>
    <property type="match status" value="1"/>
</dbReference>
<dbReference type="EMBL" id="CP119083">
    <property type="protein sequence ID" value="WEF31405.1"/>
    <property type="molecule type" value="Genomic_DNA"/>
</dbReference>
<dbReference type="PROSITE" id="PS50109">
    <property type="entry name" value="HIS_KIN"/>
    <property type="match status" value="1"/>
</dbReference>
<evidence type="ECO:0000256" key="2">
    <source>
        <dbReference type="ARBA" id="ARBA00004370"/>
    </source>
</evidence>
<dbReference type="RefSeq" id="WP_277414179.1">
    <property type="nucleotide sequence ID" value="NZ_CP119083.1"/>
</dbReference>
<dbReference type="PRINTS" id="PR00344">
    <property type="entry name" value="BCTRLSENSOR"/>
</dbReference>
<evidence type="ECO:0000256" key="3">
    <source>
        <dbReference type="ARBA" id="ARBA00012438"/>
    </source>
</evidence>
<evidence type="ECO:0000259" key="11">
    <source>
        <dbReference type="PROSITE" id="PS50110"/>
    </source>
</evidence>
<dbReference type="Gene3D" id="3.40.50.2300">
    <property type="match status" value="1"/>
</dbReference>
<keyword evidence="13" id="KW-0067">ATP-binding</keyword>
<organism evidence="13 14">
    <name type="scientific">Pseudoduganella chitinolytica</name>
    <dbReference type="NCBI Taxonomy" id="34070"/>
    <lineage>
        <taxon>Bacteria</taxon>
        <taxon>Pseudomonadati</taxon>
        <taxon>Pseudomonadota</taxon>
        <taxon>Betaproteobacteria</taxon>
        <taxon>Burkholderiales</taxon>
        <taxon>Oxalobacteraceae</taxon>
        <taxon>Telluria group</taxon>
        <taxon>Pseudoduganella</taxon>
    </lineage>
</organism>
<dbReference type="SMART" id="SM00387">
    <property type="entry name" value="HATPase_c"/>
    <property type="match status" value="1"/>
</dbReference>
<proteinExistence type="predicted"/>
<dbReference type="SMART" id="SM00448">
    <property type="entry name" value="REC"/>
    <property type="match status" value="1"/>
</dbReference>
<dbReference type="CDD" id="cd00082">
    <property type="entry name" value="HisKA"/>
    <property type="match status" value="1"/>
</dbReference>
<sequence length="676" mass="74637">MIRLRSLRHKLLGVIAMVILPAMLVSIGTVVAYDLHVYQQTIRDDMRTQAELLGHMSAPALTFDDQRLAQENLSLLRLRPKVNAGAIYNARGALFARYAAPDQKPVIPPRVGQPGFQFQDGKMLLFQPIYDNGELLGTVYLRADYEMMDRFLDYLLIGVLAALLALLIAWLVMRRLAEVITRPILNVAHVAREVMATGDVSRRAERLGEDEVAELAESFNKMLSDIESRKRELENSNREIAREAEQRTLAQQEVMRLNAELEQRVHERTVQLELANGELAMAMEEAKSANQAKSAFLSSMSHELRTPLNAILGFAQILTSDKLPSTLAQKKEFASHILKSGRHLLALINEILDLAKIESGAVALSMEPVALADILQECETMMAPLAGQRGIRLLFPQQVTCNVTADRTRLKQVLLNLLSNAIKYNREGGAVVVDCTSGAADVLRVSVQDTGMGLKQEQVRMLFQPFNRLGQESGAEEGTGIGLVVTKRLVELMGGTIGVSSSPGVGSVFWIDLKTTQPVPSPLEGLVPPPGGDVRLRERDNITVLYVEDNPANLKLVQEIISFRPELRLLTAPDGQLGLELARAHLPDLILMDINLPGISGLEALRLLRADPRTAHIPIIALTANAMPRDVERGIAAGFFRYLIKPINIDEFTEAINSTISWLGERDHAEAERGQS</sequence>
<keyword evidence="14" id="KW-1185">Reference proteome</keyword>
<evidence type="ECO:0000256" key="9">
    <source>
        <dbReference type="SAM" id="Phobius"/>
    </source>
</evidence>
<dbReference type="Gene3D" id="1.10.287.130">
    <property type="match status" value="1"/>
</dbReference>
<keyword evidence="9" id="KW-0472">Membrane</keyword>
<dbReference type="Pfam" id="PF02518">
    <property type="entry name" value="HATPase_c"/>
    <property type="match status" value="1"/>
</dbReference>
<dbReference type="InterPro" id="IPR005467">
    <property type="entry name" value="His_kinase_dom"/>
</dbReference>
<dbReference type="GO" id="GO:0005524">
    <property type="term" value="F:ATP binding"/>
    <property type="evidence" value="ECO:0007669"/>
    <property type="project" value="UniProtKB-KW"/>
</dbReference>
<dbReference type="InterPro" id="IPR011006">
    <property type="entry name" value="CheY-like_superfamily"/>
</dbReference>
<gene>
    <name evidence="13" type="ORF">PX653_18305</name>
</gene>
<dbReference type="Pfam" id="PF00072">
    <property type="entry name" value="Response_reg"/>
    <property type="match status" value="1"/>
</dbReference>
<dbReference type="PANTHER" id="PTHR43047:SF72">
    <property type="entry name" value="OSMOSENSING HISTIDINE PROTEIN KINASE SLN1"/>
    <property type="match status" value="1"/>
</dbReference>
<dbReference type="InterPro" id="IPR033417">
    <property type="entry name" value="CHASE8"/>
</dbReference>
<dbReference type="SMART" id="SM00304">
    <property type="entry name" value="HAMP"/>
    <property type="match status" value="1"/>
</dbReference>
<evidence type="ECO:0000256" key="8">
    <source>
        <dbReference type="SAM" id="Coils"/>
    </source>
</evidence>
<feature type="domain" description="Histidine kinase" evidence="10">
    <location>
        <begin position="299"/>
        <end position="517"/>
    </location>
</feature>
<evidence type="ECO:0000259" key="12">
    <source>
        <dbReference type="PROSITE" id="PS50885"/>
    </source>
</evidence>
<evidence type="ECO:0000256" key="6">
    <source>
        <dbReference type="ARBA" id="ARBA00022777"/>
    </source>
</evidence>
<evidence type="ECO:0000256" key="4">
    <source>
        <dbReference type="ARBA" id="ARBA00022553"/>
    </source>
</evidence>
<keyword evidence="6" id="KW-0418">Kinase</keyword>
<keyword evidence="5" id="KW-0808">Transferase</keyword>
<keyword evidence="9" id="KW-0812">Transmembrane</keyword>
<comment type="catalytic activity">
    <reaction evidence="1">
        <text>ATP + protein L-histidine = ADP + protein N-phospho-L-histidine.</text>
        <dbReference type="EC" id="2.7.13.3"/>
    </reaction>
</comment>
<dbReference type="PANTHER" id="PTHR43047">
    <property type="entry name" value="TWO-COMPONENT HISTIDINE PROTEIN KINASE"/>
    <property type="match status" value="1"/>
</dbReference>
<dbReference type="InterPro" id="IPR003660">
    <property type="entry name" value="HAMP_dom"/>
</dbReference>
<feature type="domain" description="Response regulatory" evidence="11">
    <location>
        <begin position="543"/>
        <end position="660"/>
    </location>
</feature>
<feature type="coiled-coil region" evidence="8">
    <location>
        <begin position="216"/>
        <end position="292"/>
    </location>
</feature>
<feature type="modified residue" description="4-aspartylphosphate" evidence="7">
    <location>
        <position position="593"/>
    </location>
</feature>
<dbReference type="InterPro" id="IPR003661">
    <property type="entry name" value="HisK_dim/P_dom"/>
</dbReference>
<dbReference type="EC" id="2.7.13.3" evidence="3"/>
<dbReference type="PROSITE" id="PS50110">
    <property type="entry name" value="RESPONSE_REGULATORY"/>
    <property type="match status" value="1"/>
</dbReference>
<dbReference type="InterPro" id="IPR004358">
    <property type="entry name" value="Sig_transdc_His_kin-like_C"/>
</dbReference>
<dbReference type="SUPFAM" id="SSF47384">
    <property type="entry name" value="Homodimeric domain of signal transducing histidine kinase"/>
    <property type="match status" value="1"/>
</dbReference>
<dbReference type="Proteomes" id="UP001216510">
    <property type="component" value="Chromosome"/>
</dbReference>
<dbReference type="InterPro" id="IPR036097">
    <property type="entry name" value="HisK_dim/P_sf"/>
</dbReference>
<keyword evidence="4 7" id="KW-0597">Phosphoprotein</keyword>
<dbReference type="InterPro" id="IPR003594">
    <property type="entry name" value="HATPase_dom"/>
</dbReference>
<accession>A0ABY8B6I4</accession>
<keyword evidence="9" id="KW-1133">Transmembrane helix</keyword>